<dbReference type="STRING" id="251221.gene:10761112"/>
<reference evidence="1 2" key="2">
    <citation type="journal article" date="2003" name="DNA Res.">
        <title>Complete genome structure of Gloeobacter violaceus PCC 7421, a cyanobacterium that lacks thylakoids (supplement).</title>
        <authorList>
            <person name="Nakamura Y."/>
            <person name="Kaneko T."/>
            <person name="Sato S."/>
            <person name="Mimuro M."/>
            <person name="Miyashita H."/>
            <person name="Tsuchiya T."/>
            <person name="Sasamoto S."/>
            <person name="Watanabe A."/>
            <person name="Kawashima K."/>
            <person name="Kishida Y."/>
            <person name="Kiyokawa C."/>
            <person name="Kohara M."/>
            <person name="Matsumoto M."/>
            <person name="Matsuno A."/>
            <person name="Nakazaki N."/>
            <person name="Shimpo S."/>
            <person name="Takeuchi C."/>
            <person name="Yamada M."/>
            <person name="Tabata S."/>
        </authorList>
    </citation>
    <scope>NUCLEOTIDE SEQUENCE [LARGE SCALE GENOMIC DNA]</scope>
    <source>
        <strain evidence="2">ATCC 29082 / PCC 7421</strain>
    </source>
</reference>
<reference evidence="1 2" key="1">
    <citation type="journal article" date="2003" name="DNA Res.">
        <title>Complete genome structure of Gloeobacter violaceus PCC 7421, a cyanobacterium that lacks thylakoids.</title>
        <authorList>
            <person name="Nakamura Y."/>
            <person name="Kaneko T."/>
            <person name="Sato S."/>
            <person name="Mimuro M."/>
            <person name="Miyashita H."/>
            <person name="Tsuchiya T."/>
            <person name="Sasamoto S."/>
            <person name="Watanabe A."/>
            <person name="Kawashima K."/>
            <person name="Kishida Y."/>
            <person name="Kiyokawa C."/>
            <person name="Kohara M."/>
            <person name="Matsumoto M."/>
            <person name="Matsuno A."/>
            <person name="Nakazaki N."/>
            <person name="Shimpo S."/>
            <person name="Takeuchi C."/>
            <person name="Yamada M."/>
            <person name="Tabata S."/>
        </authorList>
    </citation>
    <scope>NUCLEOTIDE SEQUENCE [LARGE SCALE GENOMIC DNA]</scope>
    <source>
        <strain evidence="2">ATCC 29082 / PCC 7421</strain>
    </source>
</reference>
<organism evidence="1 2">
    <name type="scientific">Gloeobacter violaceus (strain ATCC 29082 / PCC 7421)</name>
    <dbReference type="NCBI Taxonomy" id="251221"/>
    <lineage>
        <taxon>Bacteria</taxon>
        <taxon>Bacillati</taxon>
        <taxon>Cyanobacteriota</taxon>
        <taxon>Cyanophyceae</taxon>
        <taxon>Gloeobacterales</taxon>
        <taxon>Gloeobacteraceae</taxon>
        <taxon>Gloeobacter</taxon>
    </lineage>
</organism>
<accession>Q7NFC9</accession>
<sequence>MMSEVQTQPSAADVFRAAYENRYTWDADFPGFEADFTLVLNDETHTGTAAILKDLSVRVETADAKAQEWLYNQLKDVVVHRKRSSFEAAHSKHTFSFDGEADETGALPVTVGGDAMGSNYKIRDNQVVQVSRTMGRMAFTINHLAKIDTSTGYLSTAYNAVFRNAQSGEVTAQRRFEDTYEEYEGYWVMTRQVVHSREGDTSTVTEITFTNLRPVQ</sequence>
<name>Q7NFC9_GLOVI</name>
<protein>
    <submittedName>
        <fullName evidence="1">Gll3597 protein</fullName>
    </submittedName>
</protein>
<dbReference type="Pfam" id="PF11866">
    <property type="entry name" value="DUF3386"/>
    <property type="match status" value="1"/>
</dbReference>
<proteinExistence type="predicted"/>
<dbReference type="PhylomeDB" id="Q7NFC9"/>
<dbReference type="eggNOG" id="ENOG502Z8H2">
    <property type="taxonomic scope" value="Bacteria"/>
</dbReference>
<dbReference type="AlphaFoldDB" id="Q7NFC9"/>
<dbReference type="EMBL" id="BA000045">
    <property type="protein sequence ID" value="BAC91538.1"/>
    <property type="molecule type" value="Genomic_DNA"/>
</dbReference>
<dbReference type="InParanoid" id="Q7NFC9"/>
<dbReference type="OrthoDB" id="447919at2"/>
<evidence type="ECO:0000313" key="1">
    <source>
        <dbReference type="EMBL" id="BAC91538.1"/>
    </source>
</evidence>
<keyword evidence="2" id="KW-1185">Reference proteome</keyword>
<dbReference type="EnsemblBacteria" id="BAC91538">
    <property type="protein sequence ID" value="BAC91538"/>
    <property type="gene ID" value="BAC91538"/>
</dbReference>
<evidence type="ECO:0000313" key="2">
    <source>
        <dbReference type="Proteomes" id="UP000000557"/>
    </source>
</evidence>
<dbReference type="HOGENOM" id="CLU_091325_0_0_3"/>
<dbReference type="Proteomes" id="UP000000557">
    <property type="component" value="Chromosome"/>
</dbReference>
<dbReference type="InterPro" id="IPR021809">
    <property type="entry name" value="DUF3386"/>
</dbReference>
<gene>
    <name evidence="1" type="ordered locus">gll3597</name>
</gene>
<dbReference type="KEGG" id="gvi:gll3597"/>
<dbReference type="PATRIC" id="fig|251221.4.peg.3631"/>